<dbReference type="EMBL" id="CM004392">
    <property type="protein sequence ID" value="OAY48333.1"/>
    <property type="molecule type" value="Genomic_DNA"/>
</dbReference>
<organism evidence="1">
    <name type="scientific">Manihot esculenta</name>
    <name type="common">Cassava</name>
    <name type="synonym">Jatropha manihot</name>
    <dbReference type="NCBI Taxonomy" id="3983"/>
    <lineage>
        <taxon>Eukaryota</taxon>
        <taxon>Viridiplantae</taxon>
        <taxon>Streptophyta</taxon>
        <taxon>Embryophyta</taxon>
        <taxon>Tracheophyta</taxon>
        <taxon>Spermatophyta</taxon>
        <taxon>Magnoliopsida</taxon>
        <taxon>eudicotyledons</taxon>
        <taxon>Gunneridae</taxon>
        <taxon>Pentapetalae</taxon>
        <taxon>rosids</taxon>
        <taxon>fabids</taxon>
        <taxon>Malpighiales</taxon>
        <taxon>Euphorbiaceae</taxon>
        <taxon>Crotonoideae</taxon>
        <taxon>Manihoteae</taxon>
        <taxon>Manihot</taxon>
    </lineage>
</organism>
<protein>
    <submittedName>
        <fullName evidence="1">Uncharacterized protein</fullName>
    </submittedName>
</protein>
<reference evidence="1" key="1">
    <citation type="submission" date="2016-02" db="EMBL/GenBank/DDBJ databases">
        <title>WGS assembly of Manihot esculenta.</title>
        <authorList>
            <person name="Bredeson J.V."/>
            <person name="Prochnik S.E."/>
            <person name="Lyons J.B."/>
            <person name="Schmutz J."/>
            <person name="Grimwood J."/>
            <person name="Vrebalov J."/>
            <person name="Bart R.S."/>
            <person name="Amuge T."/>
            <person name="Ferguson M.E."/>
            <person name="Green R."/>
            <person name="Putnam N."/>
            <person name="Stites J."/>
            <person name="Rounsley S."/>
            <person name="Rokhsar D.S."/>
        </authorList>
    </citation>
    <scope>NUCLEOTIDE SEQUENCE [LARGE SCALE GENOMIC DNA]</scope>
    <source>
        <tissue evidence="1">Leaf</tissue>
    </source>
</reference>
<gene>
    <name evidence="1" type="ORF">MANES_06G150700</name>
</gene>
<proteinExistence type="predicted"/>
<sequence>MKSCVRGSIFSIRMSPILWIACQPVFGHRFFGIDLLGRYLVVRALVC</sequence>
<accession>A0A2C9VR58</accession>
<name>A0A2C9VR58_MANES</name>
<dbReference type="AlphaFoldDB" id="A0A2C9VR58"/>
<evidence type="ECO:0000313" key="1">
    <source>
        <dbReference type="EMBL" id="OAY48333.1"/>
    </source>
</evidence>